<comment type="caution">
    <text evidence="2">The sequence shown here is derived from an EMBL/GenBank/DDBJ whole genome shotgun (WGS) entry which is preliminary data.</text>
</comment>
<evidence type="ECO:0000256" key="1">
    <source>
        <dbReference type="ARBA" id="ARBA00023054"/>
    </source>
</evidence>
<dbReference type="GO" id="GO:0055028">
    <property type="term" value="C:cortical microtubule"/>
    <property type="evidence" value="ECO:0007669"/>
    <property type="project" value="TreeGrafter"/>
</dbReference>
<protein>
    <submittedName>
        <fullName evidence="2">Uncharacterized protein</fullName>
    </submittedName>
</protein>
<reference evidence="2" key="2">
    <citation type="submission" date="2023-06" db="EMBL/GenBank/DDBJ databases">
        <authorList>
            <person name="Ma L."/>
            <person name="Liu K.-W."/>
            <person name="Li Z."/>
            <person name="Hsiao Y.-Y."/>
            <person name="Qi Y."/>
            <person name="Fu T."/>
            <person name="Tang G."/>
            <person name="Zhang D."/>
            <person name="Sun W.-H."/>
            <person name="Liu D.-K."/>
            <person name="Li Y."/>
            <person name="Chen G.-Z."/>
            <person name="Liu X.-D."/>
            <person name="Liao X.-Y."/>
            <person name="Jiang Y.-T."/>
            <person name="Yu X."/>
            <person name="Hao Y."/>
            <person name="Huang J."/>
            <person name="Zhao X.-W."/>
            <person name="Ke S."/>
            <person name="Chen Y.-Y."/>
            <person name="Wu W.-L."/>
            <person name="Hsu J.-L."/>
            <person name="Lin Y.-F."/>
            <person name="Huang M.-D."/>
            <person name="Li C.-Y."/>
            <person name="Huang L."/>
            <person name="Wang Z.-W."/>
            <person name="Zhao X."/>
            <person name="Zhong W.-Y."/>
            <person name="Peng D.-H."/>
            <person name="Ahmad S."/>
            <person name="Lan S."/>
            <person name="Zhang J.-S."/>
            <person name="Tsai W.-C."/>
            <person name="Van De Peer Y."/>
            <person name="Liu Z.-J."/>
        </authorList>
    </citation>
    <scope>NUCLEOTIDE SEQUENCE</scope>
    <source>
        <strain evidence="2">CP</strain>
        <tissue evidence="2">Leaves</tissue>
    </source>
</reference>
<proteinExistence type="predicted"/>
<accession>A0AAV9F7M1</accession>
<gene>
    <name evidence="2" type="ORF">QJS10_CPA03g01182</name>
</gene>
<dbReference type="PANTHER" id="PTHR31342:SF48">
    <property type="entry name" value="CHUP1-LIKE PROTEIN"/>
    <property type="match status" value="1"/>
</dbReference>
<dbReference type="GO" id="GO:0072699">
    <property type="term" value="P:protein localization to cortical microtubule cytoskeleton"/>
    <property type="evidence" value="ECO:0007669"/>
    <property type="project" value="TreeGrafter"/>
</dbReference>
<dbReference type="EMBL" id="JAUJYO010000003">
    <property type="protein sequence ID" value="KAK1321980.1"/>
    <property type="molecule type" value="Genomic_DNA"/>
</dbReference>
<name>A0AAV9F7M1_ACOCL</name>
<dbReference type="PANTHER" id="PTHR31342">
    <property type="entry name" value="PROTEIN CHUP1, CHLOROPLASTIC"/>
    <property type="match status" value="1"/>
</dbReference>
<sequence>MREGSIRKYKEFQIPCEWMLNTGLIAQQLKSGSMKLAKQYMRRVTTELESSTLSEENDLILRGVWFAFRVHQFTNHQTTFQFVGGFDAESRQGGRRILHYTN</sequence>
<keyword evidence="3" id="KW-1185">Reference proteome</keyword>
<reference evidence="2" key="1">
    <citation type="journal article" date="2023" name="Nat. Commun.">
        <title>Diploid and tetraploid genomes of Acorus and the evolution of monocots.</title>
        <authorList>
            <person name="Ma L."/>
            <person name="Liu K.W."/>
            <person name="Li Z."/>
            <person name="Hsiao Y.Y."/>
            <person name="Qi Y."/>
            <person name="Fu T."/>
            <person name="Tang G.D."/>
            <person name="Zhang D."/>
            <person name="Sun W.H."/>
            <person name="Liu D.K."/>
            <person name="Li Y."/>
            <person name="Chen G.Z."/>
            <person name="Liu X.D."/>
            <person name="Liao X.Y."/>
            <person name="Jiang Y.T."/>
            <person name="Yu X."/>
            <person name="Hao Y."/>
            <person name="Huang J."/>
            <person name="Zhao X.W."/>
            <person name="Ke S."/>
            <person name="Chen Y.Y."/>
            <person name="Wu W.L."/>
            <person name="Hsu J.L."/>
            <person name="Lin Y.F."/>
            <person name="Huang M.D."/>
            <person name="Li C.Y."/>
            <person name="Huang L."/>
            <person name="Wang Z.W."/>
            <person name="Zhao X."/>
            <person name="Zhong W.Y."/>
            <person name="Peng D.H."/>
            <person name="Ahmad S."/>
            <person name="Lan S."/>
            <person name="Zhang J.S."/>
            <person name="Tsai W.C."/>
            <person name="Van de Peer Y."/>
            <person name="Liu Z.J."/>
        </authorList>
    </citation>
    <scope>NUCLEOTIDE SEQUENCE</scope>
    <source>
        <strain evidence="2">CP</strain>
    </source>
</reference>
<evidence type="ECO:0000313" key="3">
    <source>
        <dbReference type="Proteomes" id="UP001180020"/>
    </source>
</evidence>
<organism evidence="2 3">
    <name type="scientific">Acorus calamus</name>
    <name type="common">Sweet flag</name>
    <dbReference type="NCBI Taxonomy" id="4465"/>
    <lineage>
        <taxon>Eukaryota</taxon>
        <taxon>Viridiplantae</taxon>
        <taxon>Streptophyta</taxon>
        <taxon>Embryophyta</taxon>
        <taxon>Tracheophyta</taxon>
        <taxon>Spermatophyta</taxon>
        <taxon>Magnoliopsida</taxon>
        <taxon>Liliopsida</taxon>
        <taxon>Acoraceae</taxon>
        <taxon>Acorus</taxon>
    </lineage>
</organism>
<keyword evidence="1" id="KW-0175">Coiled coil</keyword>
<dbReference type="Proteomes" id="UP001180020">
    <property type="component" value="Unassembled WGS sequence"/>
</dbReference>
<evidence type="ECO:0000313" key="2">
    <source>
        <dbReference type="EMBL" id="KAK1321980.1"/>
    </source>
</evidence>
<dbReference type="AlphaFoldDB" id="A0AAV9F7M1"/>
<dbReference type="InterPro" id="IPR040265">
    <property type="entry name" value="CHUP1/IPGA1-like"/>
</dbReference>